<protein>
    <submittedName>
        <fullName evidence="2">Chromosome 4, complete genome</fullName>
    </submittedName>
</protein>
<gene>
    <name evidence="3" type="primary">FG07714.1</name>
    <name evidence="2" type="ORF">FGRAMPH1_01T25459</name>
</gene>
<feature type="chain" id="PRO_5010018721" evidence="1">
    <location>
        <begin position="20"/>
        <end position="191"/>
    </location>
</feature>
<organism evidence="2 4">
    <name type="scientific">Gibberella zeae (strain ATCC MYA-4620 / CBS 123657 / FGSC 9075 / NRRL 31084 / PH-1)</name>
    <name type="common">Wheat head blight fungus</name>
    <name type="synonym">Fusarium graminearum</name>
    <dbReference type="NCBI Taxonomy" id="229533"/>
    <lineage>
        <taxon>Eukaryota</taxon>
        <taxon>Fungi</taxon>
        <taxon>Dikarya</taxon>
        <taxon>Ascomycota</taxon>
        <taxon>Pezizomycotina</taxon>
        <taxon>Sordariomycetes</taxon>
        <taxon>Hypocreomycetidae</taxon>
        <taxon>Hypocreales</taxon>
        <taxon>Nectriaceae</taxon>
        <taxon>Fusarium</taxon>
    </lineage>
</organism>
<dbReference type="InParanoid" id="A0A098DSY2"/>
<dbReference type="AlphaFoldDB" id="A0A098DSY2"/>
<dbReference type="EnsemblFungi" id="CEF84459">
    <property type="protein sequence ID" value="CEF84459"/>
    <property type="gene ID" value="FGRRES_16880"/>
</dbReference>
<accession>A0A0E0SDE6</accession>
<evidence type="ECO:0000313" key="2">
    <source>
        <dbReference type="EMBL" id="CEF84459.1"/>
    </source>
</evidence>
<accession>A0A098DSY2</accession>
<dbReference type="VEuPathDB" id="FungiDB:FGRAMPH1_01G25459"/>
<reference evidence="2 4" key="3">
    <citation type="journal article" date="2015" name="BMC Genomics">
        <title>The completed genome sequence of the pathogenic ascomycete fungus Fusarium graminearum.</title>
        <authorList>
            <person name="King R."/>
            <person name="Urban M."/>
            <person name="Hammond-Kosack M.C."/>
            <person name="Hassani-Pak K."/>
            <person name="Hammond-Kosack K.E."/>
        </authorList>
    </citation>
    <scope>NUCLEOTIDE SEQUENCE [LARGE SCALE GENOMIC DNA]</scope>
    <source>
        <strain evidence="4">ATCC MYA-4620 / CBS 123657 / FGSC 9075 / NRRL 31084 / PH-1</strain>
        <strain evidence="2">PH-1</strain>
    </source>
</reference>
<sequence length="191" mass="20180">MRVTILLAGLAAIIPFSMAEELDADDVPSTCRTICQPIVDLSNACDIDPKENKTKDKRGDFLLVARSKAEEAIEANCICTNKSFDVASVMALCESCMVQNSDDAKDVQKMMKQCDFTSTSYVSAATSVVSGISVEATKPASTDIPQSTTIPSSTATDAAVSTTETAGSNAGKIVVSIMAVTWANFMLAFLL</sequence>
<dbReference type="Proteomes" id="UP000070720">
    <property type="component" value="Chromosome 4"/>
</dbReference>
<reference evidence="3" key="4">
    <citation type="submission" date="2017-01" db="UniProtKB">
        <authorList>
            <consortium name="EnsemblFungi"/>
        </authorList>
    </citation>
    <scope>IDENTIFICATION</scope>
    <source>
        <strain evidence="3">PH-1 / ATCC MYA-4620 / FGSC 9075 / NRRL 31084</strain>
    </source>
</reference>
<name>A0A098DSY2_GIBZE</name>
<keyword evidence="4" id="KW-1185">Reference proteome</keyword>
<keyword evidence="1" id="KW-0732">Signal</keyword>
<evidence type="ECO:0000313" key="3">
    <source>
        <dbReference type="EnsemblFungi" id="CEF84459"/>
    </source>
</evidence>
<dbReference type="EMBL" id="HG970335">
    <property type="protein sequence ID" value="CEF84459.1"/>
    <property type="molecule type" value="Genomic_DNA"/>
</dbReference>
<evidence type="ECO:0000256" key="1">
    <source>
        <dbReference type="SAM" id="SignalP"/>
    </source>
</evidence>
<proteinExistence type="predicted"/>
<reference evidence="3 4" key="2">
    <citation type="journal article" date="2010" name="Nature">
        <title>Comparative genomics reveals mobile pathogenicity chromosomes in Fusarium.</title>
        <authorList>
            <person name="Ma L.J."/>
            <person name="van der Does H.C."/>
            <person name="Borkovich K.A."/>
            <person name="Coleman J.J."/>
            <person name="Daboussi M.J."/>
            <person name="Di Pietro A."/>
            <person name="Dufresne M."/>
            <person name="Freitag M."/>
            <person name="Grabherr M."/>
            <person name="Henrissat B."/>
            <person name="Houterman P.M."/>
            <person name="Kang S."/>
            <person name="Shim W.B."/>
            <person name="Woloshuk C."/>
            <person name="Xie X."/>
            <person name="Xu J.R."/>
            <person name="Antoniw J."/>
            <person name="Baker S.E."/>
            <person name="Bluhm B.H."/>
            <person name="Breakspear A."/>
            <person name="Brown D.W."/>
            <person name="Butchko R.A."/>
            <person name="Chapman S."/>
            <person name="Coulson R."/>
            <person name="Coutinho P.M."/>
            <person name="Danchin E.G."/>
            <person name="Diener A."/>
            <person name="Gale L.R."/>
            <person name="Gardiner D.M."/>
            <person name="Goff S."/>
            <person name="Hammond-Kosack K.E."/>
            <person name="Hilburn K."/>
            <person name="Hua-Van A."/>
            <person name="Jonkers W."/>
            <person name="Kazan K."/>
            <person name="Kodira C.D."/>
            <person name="Koehrsen M."/>
            <person name="Kumar L."/>
            <person name="Lee Y.H."/>
            <person name="Li L."/>
            <person name="Manners J.M."/>
            <person name="Miranda-Saavedra D."/>
            <person name="Mukherjee M."/>
            <person name="Park G."/>
            <person name="Park J."/>
            <person name="Park S.Y."/>
            <person name="Proctor R.H."/>
            <person name="Regev A."/>
            <person name="Ruiz-Roldan M.C."/>
            <person name="Sain D."/>
            <person name="Sakthikumar S."/>
            <person name="Sykes S."/>
            <person name="Schwartz D.C."/>
            <person name="Turgeon B.G."/>
            <person name="Wapinski I."/>
            <person name="Yoder O."/>
            <person name="Young S."/>
            <person name="Zeng Q."/>
            <person name="Zhou S."/>
            <person name="Galagan J."/>
            <person name="Cuomo C.A."/>
            <person name="Kistler H.C."/>
            <person name="Rep M."/>
        </authorList>
    </citation>
    <scope>GENOME REANNOTATION</scope>
    <source>
        <strain evidence="4">ATCC MYA-4620 / CBS 123657 / FGSC 9075 / NRRL 31084 / PH-1</strain>
        <strain evidence="3">PH-1 / ATCC MYA-4620 / FGSC 9075 / NRRL 31084</strain>
    </source>
</reference>
<reference evidence="3 4" key="1">
    <citation type="journal article" date="2007" name="Science">
        <title>The Fusarium graminearum genome reveals a link between localized polymorphism and pathogen specialization.</title>
        <authorList>
            <person name="Cuomo C.A."/>
            <person name="Gueldener U."/>
            <person name="Xu J.-R."/>
            <person name="Trail F."/>
            <person name="Turgeon B.G."/>
            <person name="Di Pietro A."/>
            <person name="Walton J.D."/>
            <person name="Ma L.-J."/>
            <person name="Baker S.E."/>
            <person name="Rep M."/>
            <person name="Adam G."/>
            <person name="Antoniw J."/>
            <person name="Baldwin T."/>
            <person name="Calvo S.E."/>
            <person name="Chang Y.-L."/>
            <person name="DeCaprio D."/>
            <person name="Gale L.R."/>
            <person name="Gnerre S."/>
            <person name="Goswami R.S."/>
            <person name="Hammond-Kosack K."/>
            <person name="Harris L.J."/>
            <person name="Hilburn K."/>
            <person name="Kennell J.C."/>
            <person name="Kroken S."/>
            <person name="Magnuson J.K."/>
            <person name="Mannhaupt G."/>
            <person name="Mauceli E.W."/>
            <person name="Mewes H.-W."/>
            <person name="Mitterbauer R."/>
            <person name="Muehlbauer G."/>
            <person name="Muensterkoetter M."/>
            <person name="Nelson D."/>
            <person name="O'Donnell K."/>
            <person name="Ouellet T."/>
            <person name="Qi W."/>
            <person name="Quesneville H."/>
            <person name="Roncero M.I.G."/>
            <person name="Seong K.-Y."/>
            <person name="Tetko I.V."/>
            <person name="Urban M."/>
            <person name="Waalwijk C."/>
            <person name="Ward T.J."/>
            <person name="Yao J."/>
            <person name="Birren B.W."/>
            <person name="Kistler H.C."/>
        </authorList>
    </citation>
    <scope>NUCLEOTIDE SEQUENCE [LARGE SCALE GENOMIC DNA]</scope>
    <source>
        <strain evidence="4">ATCC MYA-4620 / CBS 123657 / FGSC 9075 / NRRL 31084 / PH-1</strain>
        <strain evidence="3">PH-1 / ATCC MYA-4620 / FGSC 9075 / NRRL 31084</strain>
    </source>
</reference>
<evidence type="ECO:0000313" key="4">
    <source>
        <dbReference type="Proteomes" id="UP000070720"/>
    </source>
</evidence>
<feature type="signal peptide" evidence="1">
    <location>
        <begin position="1"/>
        <end position="19"/>
    </location>
</feature>